<evidence type="ECO:0000313" key="4">
    <source>
        <dbReference type="Proteomes" id="UP000867740"/>
    </source>
</evidence>
<evidence type="ECO:0000313" key="3">
    <source>
        <dbReference type="EMBL" id="HAT3585307.1"/>
    </source>
</evidence>
<keyword evidence="1" id="KW-0812">Transmembrane</keyword>
<dbReference type="EMBL" id="DACSUM010000032">
    <property type="protein sequence ID" value="HAT3583266.1"/>
    <property type="molecule type" value="Genomic_DNA"/>
</dbReference>
<name>A0A9P3TAL1_KLUIN</name>
<comment type="caution">
    <text evidence="2">The sequence shown here is derived from an EMBL/GenBank/DDBJ whole genome shotgun (WGS) entry which is preliminary data.</text>
</comment>
<reference evidence="2" key="2">
    <citation type="submission" date="2020-10" db="EMBL/GenBank/DDBJ databases">
        <authorList>
            <consortium name="NCBI Pathogen Detection Project"/>
        </authorList>
    </citation>
    <scope>NUCLEOTIDE SEQUENCE</scope>
    <source>
        <strain evidence="2">CAVp300</strain>
    </source>
</reference>
<dbReference type="RefSeq" id="WP_047371686.1">
    <property type="nucleotide sequence ID" value="NZ_CABMNU010000005.1"/>
</dbReference>
<protein>
    <submittedName>
        <fullName evidence="2">Uncharacterized protein</fullName>
    </submittedName>
</protein>
<sequence>MKIILFIVVLIAALFLMHDRWVNDIFMRHISVTGDGEEAMNNYAFTLLLIKTGLAAVIAALALWSYHLFKR</sequence>
<gene>
    <name evidence="2" type="ORF">I8531_003599</name>
    <name evidence="3" type="ORF">I8531_005740</name>
</gene>
<keyword evidence="1" id="KW-0472">Membrane</keyword>
<evidence type="ECO:0000313" key="2">
    <source>
        <dbReference type="EMBL" id="HAT3583266.1"/>
    </source>
</evidence>
<keyword evidence="1" id="KW-1133">Transmembrane helix</keyword>
<reference evidence="2" key="1">
    <citation type="journal article" date="2018" name="Genome Biol.">
        <title>SKESA: strategic k-mer extension for scrupulous assemblies.</title>
        <authorList>
            <person name="Souvorov A."/>
            <person name="Agarwala R."/>
            <person name="Lipman D.J."/>
        </authorList>
    </citation>
    <scope>NUCLEOTIDE SEQUENCE</scope>
    <source>
        <strain evidence="2">CAVp300</strain>
    </source>
</reference>
<feature type="transmembrane region" description="Helical" evidence="1">
    <location>
        <begin position="43"/>
        <end position="66"/>
    </location>
</feature>
<accession>A0A9P3TAL1</accession>
<organism evidence="2 4">
    <name type="scientific">Kluyvera intermedia</name>
    <name type="common">Enterobacter intermedius</name>
    <dbReference type="NCBI Taxonomy" id="61648"/>
    <lineage>
        <taxon>Bacteria</taxon>
        <taxon>Pseudomonadati</taxon>
        <taxon>Pseudomonadota</taxon>
        <taxon>Gammaproteobacteria</taxon>
        <taxon>Enterobacterales</taxon>
        <taxon>Enterobacteriaceae</taxon>
        <taxon>Kluyvera</taxon>
    </lineage>
</organism>
<evidence type="ECO:0000256" key="1">
    <source>
        <dbReference type="SAM" id="Phobius"/>
    </source>
</evidence>
<dbReference type="AlphaFoldDB" id="A0A9P3TAL1"/>
<dbReference type="EMBL" id="DACSUM010000146">
    <property type="protein sequence ID" value="HAT3585307.1"/>
    <property type="molecule type" value="Genomic_DNA"/>
</dbReference>
<dbReference type="Proteomes" id="UP000867740">
    <property type="component" value="Unassembled WGS sequence"/>
</dbReference>
<proteinExistence type="predicted"/>